<dbReference type="Proteomes" id="UP000250235">
    <property type="component" value="Unassembled WGS sequence"/>
</dbReference>
<organism evidence="6 7">
    <name type="scientific">Dorcoceras hygrometricum</name>
    <dbReference type="NCBI Taxonomy" id="472368"/>
    <lineage>
        <taxon>Eukaryota</taxon>
        <taxon>Viridiplantae</taxon>
        <taxon>Streptophyta</taxon>
        <taxon>Embryophyta</taxon>
        <taxon>Tracheophyta</taxon>
        <taxon>Spermatophyta</taxon>
        <taxon>Magnoliopsida</taxon>
        <taxon>eudicotyledons</taxon>
        <taxon>Gunneridae</taxon>
        <taxon>Pentapetalae</taxon>
        <taxon>asterids</taxon>
        <taxon>lamiids</taxon>
        <taxon>Lamiales</taxon>
        <taxon>Gesneriaceae</taxon>
        <taxon>Didymocarpoideae</taxon>
        <taxon>Trichosporeae</taxon>
        <taxon>Loxocarpinae</taxon>
        <taxon>Dorcoceras</taxon>
    </lineage>
</organism>
<dbReference type="GO" id="GO:0003723">
    <property type="term" value="F:RNA binding"/>
    <property type="evidence" value="ECO:0007669"/>
    <property type="project" value="UniProtKB-UniRule"/>
</dbReference>
<reference evidence="6 7" key="1">
    <citation type="journal article" date="2015" name="Proc. Natl. Acad. Sci. U.S.A.">
        <title>The resurrection genome of Boea hygrometrica: A blueprint for survival of dehydration.</title>
        <authorList>
            <person name="Xiao L."/>
            <person name="Yang G."/>
            <person name="Zhang L."/>
            <person name="Yang X."/>
            <person name="Zhao S."/>
            <person name="Ji Z."/>
            <person name="Zhou Q."/>
            <person name="Hu M."/>
            <person name="Wang Y."/>
            <person name="Chen M."/>
            <person name="Xu Y."/>
            <person name="Jin H."/>
            <person name="Xiao X."/>
            <person name="Hu G."/>
            <person name="Bao F."/>
            <person name="Hu Y."/>
            <person name="Wan P."/>
            <person name="Li L."/>
            <person name="Deng X."/>
            <person name="Kuang T."/>
            <person name="Xiang C."/>
            <person name="Zhu J.K."/>
            <person name="Oliver M.J."/>
            <person name="He Y."/>
        </authorList>
    </citation>
    <scope>NUCLEOTIDE SEQUENCE [LARGE SCALE GENOMIC DNA]</scope>
    <source>
        <strain evidence="7">cv. XS01</strain>
    </source>
</reference>
<dbReference type="SMART" id="SM00358">
    <property type="entry name" value="DSRM"/>
    <property type="match status" value="2"/>
</dbReference>
<dbReference type="SUPFAM" id="SSF54768">
    <property type="entry name" value="dsRNA-binding domain-like"/>
    <property type="match status" value="2"/>
</dbReference>
<dbReference type="Pfam" id="PF00035">
    <property type="entry name" value="dsrm"/>
    <property type="match status" value="2"/>
</dbReference>
<name>A0A2Z7CSJ8_9LAMI</name>
<dbReference type="Gene3D" id="3.30.160.20">
    <property type="match status" value="2"/>
</dbReference>
<feature type="region of interest" description="Disordered" evidence="4">
    <location>
        <begin position="423"/>
        <end position="472"/>
    </location>
</feature>
<feature type="domain" description="DRBM" evidence="5">
    <location>
        <begin position="1"/>
        <end position="68"/>
    </location>
</feature>
<evidence type="ECO:0000256" key="1">
    <source>
        <dbReference type="ARBA" id="ARBA00022737"/>
    </source>
</evidence>
<accession>A0A2Z7CSJ8</accession>
<dbReference type="OrthoDB" id="5988181at2759"/>
<evidence type="ECO:0000259" key="5">
    <source>
        <dbReference type="PROSITE" id="PS50137"/>
    </source>
</evidence>
<dbReference type="PANTHER" id="PTHR46031:SF37">
    <property type="entry name" value="DRBM DOMAIN-CONTAINING PROTEIN"/>
    <property type="match status" value="1"/>
</dbReference>
<feature type="non-terminal residue" evidence="6">
    <location>
        <position position="1"/>
    </location>
</feature>
<evidence type="ECO:0000313" key="7">
    <source>
        <dbReference type="Proteomes" id="UP000250235"/>
    </source>
</evidence>
<evidence type="ECO:0000256" key="2">
    <source>
        <dbReference type="ARBA" id="ARBA00022884"/>
    </source>
</evidence>
<evidence type="ECO:0000256" key="3">
    <source>
        <dbReference type="PROSITE-ProRule" id="PRU00266"/>
    </source>
</evidence>
<feature type="compositionally biased region" description="Polar residues" evidence="4">
    <location>
        <begin position="453"/>
        <end position="472"/>
    </location>
</feature>
<proteinExistence type="predicted"/>
<feature type="compositionally biased region" description="Low complexity" evidence="4">
    <location>
        <begin position="380"/>
        <end position="398"/>
    </location>
</feature>
<evidence type="ECO:0000256" key="4">
    <source>
        <dbReference type="SAM" id="MobiDB-lite"/>
    </source>
</evidence>
<keyword evidence="7" id="KW-1185">Reference proteome</keyword>
<keyword evidence="2 3" id="KW-0694">RNA-binding</keyword>
<evidence type="ECO:0000313" key="6">
    <source>
        <dbReference type="EMBL" id="KZV48917.1"/>
    </source>
</evidence>
<dbReference type="AlphaFoldDB" id="A0A2Z7CSJ8"/>
<sequence length="472" mass="50485">KTRLQEYAQRAGVQLPVYQTLNEGPPHACQFKSQVLLDGIWYTSPNSFLCRKMAEHDAAKHAFIGFREKLKAEGRSLVLEDVYFCKAIMNEYAVKMNMSLPTYVTNESKAFLPIFVSSLLLNGVTFTGDAARSKKEAEQFAARSAILSILVSEAGTTMSELLKSKSKFYNAVKLAKDSSSIQASLVNAKDSSRIQASSVKDSSIIPAPTVKDSSIIPAPAVNDPSIIPAPAVKDPSIIPALGVKDPSIVPAPTVKDPSTVLAPAINISAFAINDSSNNPACNVKDSPMIPACIAKNSSTTPISNFKDSSSIPACVVKDPTSMPDSANIHVGPAATEAVPLDSAVVFTSTKEVDVGVSAIKDALATLRQPSFAPFPSLQLAHSESASEQPSHSQSAHQSLHLFKKPKTILSAEDLTPPIEFVPPTLEQASESPPVCTTSGKRRRKNKKAKKNALYQSPSTIVMEPQNQVPAFQ</sequence>
<protein>
    <recommendedName>
        <fullName evidence="5">DRBM domain-containing protein</fullName>
    </recommendedName>
</protein>
<feature type="compositionally biased region" description="Basic residues" evidence="4">
    <location>
        <begin position="439"/>
        <end position="450"/>
    </location>
</feature>
<feature type="region of interest" description="Disordered" evidence="4">
    <location>
        <begin position="378"/>
        <end position="398"/>
    </location>
</feature>
<dbReference type="InterPro" id="IPR014720">
    <property type="entry name" value="dsRBD_dom"/>
</dbReference>
<feature type="compositionally biased region" description="Polar residues" evidence="4">
    <location>
        <begin position="426"/>
        <end position="438"/>
    </location>
</feature>
<feature type="domain" description="DRBM" evidence="5">
    <location>
        <begin position="115"/>
        <end position="151"/>
    </location>
</feature>
<dbReference type="PROSITE" id="PS50137">
    <property type="entry name" value="DS_RBD"/>
    <property type="match status" value="2"/>
</dbReference>
<dbReference type="PANTHER" id="PTHR46031">
    <property type="match status" value="1"/>
</dbReference>
<keyword evidence="1" id="KW-0677">Repeat</keyword>
<dbReference type="EMBL" id="KQ993802">
    <property type="protein sequence ID" value="KZV48917.1"/>
    <property type="molecule type" value="Genomic_DNA"/>
</dbReference>
<gene>
    <name evidence="6" type="ORF">F511_09705</name>
</gene>